<accession>A0A411HKM7</accession>
<organism evidence="3 4">
    <name type="scientific">Pseudolysobacter antarcticus</name>
    <dbReference type="NCBI Taxonomy" id="2511995"/>
    <lineage>
        <taxon>Bacteria</taxon>
        <taxon>Pseudomonadati</taxon>
        <taxon>Pseudomonadota</taxon>
        <taxon>Gammaproteobacteria</taxon>
        <taxon>Lysobacterales</taxon>
        <taxon>Rhodanobacteraceae</taxon>
        <taxon>Pseudolysobacter</taxon>
    </lineage>
</organism>
<feature type="signal peptide" evidence="1">
    <location>
        <begin position="1"/>
        <end position="20"/>
    </location>
</feature>
<protein>
    <submittedName>
        <fullName evidence="3">DUF4399 domain-containing protein</fullName>
    </submittedName>
</protein>
<dbReference type="RefSeq" id="WP_129833678.1">
    <property type="nucleotide sequence ID" value="NZ_CP035704.1"/>
</dbReference>
<keyword evidence="4" id="KW-1185">Reference proteome</keyword>
<dbReference type="KEGG" id="xbc:ELE36_12205"/>
<dbReference type="AlphaFoldDB" id="A0A411HKM7"/>
<evidence type="ECO:0000256" key="1">
    <source>
        <dbReference type="SAM" id="SignalP"/>
    </source>
</evidence>
<dbReference type="Proteomes" id="UP000291562">
    <property type="component" value="Chromosome"/>
</dbReference>
<sequence length="148" mass="15406">MKTTLVLALTLLTAAAAAQTAPPAAPGGLPRTASPAAAEEYIISPKDGETVGQDMTVRFGLKGMGVAPAGVIKDNTGHHHLLIDNKELPPLDQPIPNDDTHKHYGGGQTEATIHLAPGDHTLQLLLGDASHIPLNPSVMSKKITVHVK</sequence>
<keyword evidence="1" id="KW-0732">Signal</keyword>
<proteinExistence type="predicted"/>
<evidence type="ECO:0000259" key="2">
    <source>
        <dbReference type="Pfam" id="PF14347"/>
    </source>
</evidence>
<reference evidence="3 4" key="1">
    <citation type="submission" date="2019-01" db="EMBL/GenBank/DDBJ databases">
        <title>Pseudolysobacter antarctica gen. nov., sp. nov., isolated from Fildes Peninsula, Antarctica.</title>
        <authorList>
            <person name="Wei Z."/>
            <person name="Peng F."/>
        </authorList>
    </citation>
    <scope>NUCLEOTIDE SEQUENCE [LARGE SCALE GENOMIC DNA]</scope>
    <source>
        <strain evidence="3 4">AQ6-296</strain>
    </source>
</reference>
<evidence type="ECO:0000313" key="3">
    <source>
        <dbReference type="EMBL" id="QBB71051.1"/>
    </source>
</evidence>
<name>A0A411HKM7_9GAMM</name>
<dbReference type="OrthoDB" id="531568at2"/>
<dbReference type="EMBL" id="CP035704">
    <property type="protein sequence ID" value="QBB71051.1"/>
    <property type="molecule type" value="Genomic_DNA"/>
</dbReference>
<dbReference type="Pfam" id="PF14347">
    <property type="entry name" value="DUF4399"/>
    <property type="match status" value="1"/>
</dbReference>
<feature type="chain" id="PRO_5019007130" evidence="1">
    <location>
        <begin position="21"/>
        <end position="148"/>
    </location>
</feature>
<evidence type="ECO:0000313" key="4">
    <source>
        <dbReference type="Proteomes" id="UP000291562"/>
    </source>
</evidence>
<gene>
    <name evidence="3" type="ORF">ELE36_12205</name>
</gene>
<dbReference type="InterPro" id="IPR025512">
    <property type="entry name" value="DUF4399"/>
</dbReference>
<feature type="domain" description="DUF4399" evidence="2">
    <location>
        <begin position="57"/>
        <end position="148"/>
    </location>
</feature>